<accession>A0A4C1WE01</accession>
<proteinExistence type="predicted"/>
<organism evidence="2 3">
    <name type="scientific">Eumeta variegata</name>
    <name type="common">Bagworm moth</name>
    <name type="synonym">Eumeta japonica</name>
    <dbReference type="NCBI Taxonomy" id="151549"/>
    <lineage>
        <taxon>Eukaryota</taxon>
        <taxon>Metazoa</taxon>
        <taxon>Ecdysozoa</taxon>
        <taxon>Arthropoda</taxon>
        <taxon>Hexapoda</taxon>
        <taxon>Insecta</taxon>
        <taxon>Pterygota</taxon>
        <taxon>Neoptera</taxon>
        <taxon>Endopterygota</taxon>
        <taxon>Lepidoptera</taxon>
        <taxon>Glossata</taxon>
        <taxon>Ditrysia</taxon>
        <taxon>Tineoidea</taxon>
        <taxon>Psychidae</taxon>
        <taxon>Oiketicinae</taxon>
        <taxon>Eumeta</taxon>
    </lineage>
</organism>
<dbReference type="EMBL" id="BGZK01000522">
    <property type="protein sequence ID" value="GBP48387.1"/>
    <property type="molecule type" value="Genomic_DNA"/>
</dbReference>
<dbReference type="Proteomes" id="UP000299102">
    <property type="component" value="Unassembled WGS sequence"/>
</dbReference>
<name>A0A4C1WE01_EUMVA</name>
<gene>
    <name evidence="2" type="ORF">EVAR_96426_1</name>
</gene>
<sequence length="178" mass="20369">MEGATFAMPSLGHTRRLCNAIAGTISGTKSELNQNIGFFCSILKTFNQEHLDTPSGAKINKPFCFSCGFSDSQKQALKWSSHNDPTLSDSRFRLRTRHELERTVGLDLVSRKEPRSRSRMTKTLRDIRDKRINPRRTRSRATASSIQRAQSSHRQSHTRPIIPNEGNNWRCDRTKRGR</sequence>
<feature type="compositionally biased region" description="Low complexity" evidence="1">
    <location>
        <begin position="140"/>
        <end position="152"/>
    </location>
</feature>
<reference evidence="2 3" key="1">
    <citation type="journal article" date="2019" name="Commun. Biol.">
        <title>The bagworm genome reveals a unique fibroin gene that provides high tensile strength.</title>
        <authorList>
            <person name="Kono N."/>
            <person name="Nakamura H."/>
            <person name="Ohtoshi R."/>
            <person name="Tomita M."/>
            <person name="Numata K."/>
            <person name="Arakawa K."/>
        </authorList>
    </citation>
    <scope>NUCLEOTIDE SEQUENCE [LARGE SCALE GENOMIC DNA]</scope>
</reference>
<evidence type="ECO:0000313" key="2">
    <source>
        <dbReference type="EMBL" id="GBP48387.1"/>
    </source>
</evidence>
<feature type="region of interest" description="Disordered" evidence="1">
    <location>
        <begin position="127"/>
        <end position="178"/>
    </location>
</feature>
<protein>
    <submittedName>
        <fullName evidence="2">Uncharacterized protein</fullName>
    </submittedName>
</protein>
<evidence type="ECO:0000256" key="1">
    <source>
        <dbReference type="SAM" id="MobiDB-lite"/>
    </source>
</evidence>
<dbReference type="AlphaFoldDB" id="A0A4C1WE01"/>
<comment type="caution">
    <text evidence="2">The sequence shown here is derived from an EMBL/GenBank/DDBJ whole genome shotgun (WGS) entry which is preliminary data.</text>
</comment>
<keyword evidence="3" id="KW-1185">Reference proteome</keyword>
<evidence type="ECO:0000313" key="3">
    <source>
        <dbReference type="Proteomes" id="UP000299102"/>
    </source>
</evidence>